<dbReference type="AlphaFoldDB" id="A0AA35Y1B7"/>
<name>A0AA35Y1B7_9PROT</name>
<sequence>MAKVLRWVEVSDAEAALVEEAEMYRSRFTMLLASIGAARLADGRYAGKTVREVEAEIYLRAVKHRMAEMKACSDAARGVFSEEGARS</sequence>
<proteinExistence type="predicted"/>
<dbReference type="RefSeq" id="WP_289843539.1">
    <property type="nucleotide sequence ID" value="NZ_CATKSH010000006.1"/>
</dbReference>
<accession>A0AA35Y1B7</accession>
<evidence type="ECO:0000313" key="1">
    <source>
        <dbReference type="EMBL" id="CAI9120466.1"/>
    </source>
</evidence>
<dbReference type="EMBL" id="CATKSH010000006">
    <property type="protein sequence ID" value="CAI9120466.1"/>
    <property type="molecule type" value="Genomic_DNA"/>
</dbReference>
<evidence type="ECO:0000313" key="2">
    <source>
        <dbReference type="Proteomes" id="UP001176960"/>
    </source>
</evidence>
<keyword evidence="2" id="KW-1185">Reference proteome</keyword>
<gene>
    <name evidence="1" type="ORF">LMG32879_001299</name>
</gene>
<reference evidence="1" key="1">
    <citation type="submission" date="2023-03" db="EMBL/GenBank/DDBJ databases">
        <authorList>
            <person name="Cleenwerck I."/>
        </authorList>
    </citation>
    <scope>NUCLEOTIDE SEQUENCE</scope>
    <source>
        <strain evidence="1">LMG 32879</strain>
    </source>
</reference>
<dbReference type="Proteomes" id="UP001176960">
    <property type="component" value="Unassembled WGS sequence"/>
</dbReference>
<comment type="caution">
    <text evidence="1">The sequence shown here is derived from an EMBL/GenBank/DDBJ whole genome shotgun (WGS) entry which is preliminary data.</text>
</comment>
<protein>
    <submittedName>
        <fullName evidence="1">Uncharacterized protein</fullName>
    </submittedName>
</protein>
<organism evidence="1 2">
    <name type="scientific">Brytella acorum</name>
    <dbReference type="NCBI Taxonomy" id="2959299"/>
    <lineage>
        <taxon>Bacteria</taxon>
        <taxon>Pseudomonadati</taxon>
        <taxon>Pseudomonadota</taxon>
        <taxon>Alphaproteobacteria</taxon>
        <taxon>Acetobacterales</taxon>
        <taxon>Acetobacteraceae</taxon>
        <taxon>Brytella</taxon>
    </lineage>
</organism>